<evidence type="ECO:0000256" key="8">
    <source>
        <dbReference type="ARBA" id="ARBA00024647"/>
    </source>
</evidence>
<organism evidence="12 13">
    <name type="scientific">Breznakiella homolactica</name>
    <dbReference type="NCBI Taxonomy" id="2798577"/>
    <lineage>
        <taxon>Bacteria</taxon>
        <taxon>Pseudomonadati</taxon>
        <taxon>Spirochaetota</taxon>
        <taxon>Spirochaetia</taxon>
        <taxon>Spirochaetales</taxon>
        <taxon>Breznakiellaceae</taxon>
        <taxon>Breznakiella</taxon>
    </lineage>
</organism>
<dbReference type="InterPro" id="IPR045076">
    <property type="entry name" value="MutS"/>
</dbReference>
<evidence type="ECO:0000256" key="2">
    <source>
        <dbReference type="ARBA" id="ARBA00021982"/>
    </source>
</evidence>
<dbReference type="InterPro" id="IPR016151">
    <property type="entry name" value="DNA_mismatch_repair_MutS_N"/>
</dbReference>
<comment type="function">
    <text evidence="8 9">This protein is involved in the repair of mismatches in DNA. It is possible that it carries out the mismatch recognition step. This protein has a weak ATPase activity.</text>
</comment>
<dbReference type="RefSeq" id="WP_215625506.1">
    <property type="nucleotide sequence ID" value="NZ_CP067089.2"/>
</dbReference>
<dbReference type="InterPro" id="IPR005748">
    <property type="entry name" value="DNA_mismatch_repair_MutS"/>
</dbReference>
<evidence type="ECO:0000259" key="11">
    <source>
        <dbReference type="PROSITE" id="PS00486"/>
    </source>
</evidence>
<dbReference type="PANTHER" id="PTHR11361">
    <property type="entry name" value="DNA MISMATCH REPAIR PROTEIN MUTS FAMILY MEMBER"/>
    <property type="match status" value="1"/>
</dbReference>
<gene>
    <name evidence="9 12" type="primary">mutS</name>
    <name evidence="12" type="ORF">JFL75_14835</name>
</gene>
<sequence length="883" mass="98452">MLEQYRRIKRDHQGEVLFFRLGDFYEMFAEDAVEISALLNLTLTSRNGQPMCGIPYHAARSYIARLLKYGKKIAVCEQVSEPGKGKGIVDRKVVEVITPGTTVDEDYLDKGNPNYLCALASGAKGLSFAYIDLSTGEFRATSFPFDGAAERIRQELERLQAKEMLVQESLLEEYPAVAAAVSERPSLVINRWADWLFDPQRSREGLEKQFGTASLKGFGFEDHDTEILAAGALLDYLDGTARSLLPHVRTLIRYGEEEFVGIDESSQRNLELIRNLRDGDVRFSLLETMDETKTAMGRRLLKQRLLHPLRDLALIARRLDMVETFYRDQGRLSALRDLLAKTPDLQRLCSRLAMDKAHGKDMVAVKNSLLSFEAVETLTGDLSLAFENTAGSLLDAGASGKLSSIRDLLEKGLCDDPSILLSEGNLIRDGYNRTLDDLKTLRDNGRGLLEQYLEEERAATGISTLKIRYNRLIGYFFEVTKMHLSKVPSHFIRRQGVAGGERYTTDRLASLESEINGASDKIVELEKNLFLELREAAKALIPELTAAAARLSELDVAQSLARAATVRLWVRPGVDGENRTAITEGRHPVVEAHLPRGEFIPNDVLLDGGGISFALITGPNMAGKSTYLRQAALITIMAQCGSFVPAKEAHIGLTDRIYCRVGASDNLARGESTFLVEMNETAHILHTATSRSLVIMDEVGRGTGTSDGLSIAWAVSEELLETIGCRTLFATHYHELSLISHPRMANRSMEVLERNGEIVFLRRLIEGAAAESYGLHVASLAGIPDPVLRRAQRIMDRLREKEQSLHEELFLQEKTAPQNPSAAVVPEELERILEDIRSLNPDRMTPLEALNRIHTWKSLVKGYTSKYRTHSKNDPPDLFESQV</sequence>
<evidence type="ECO:0000256" key="9">
    <source>
        <dbReference type="HAMAP-Rule" id="MF_00096"/>
    </source>
</evidence>
<feature type="domain" description="DNA mismatch repair proteins mutS family" evidence="11">
    <location>
        <begin position="692"/>
        <end position="708"/>
    </location>
</feature>
<keyword evidence="6 9" id="KW-0238">DNA-binding</keyword>
<dbReference type="Gene3D" id="3.40.50.300">
    <property type="entry name" value="P-loop containing nucleotide triphosphate hydrolases"/>
    <property type="match status" value="1"/>
</dbReference>
<dbReference type="Gene3D" id="1.10.1420.10">
    <property type="match status" value="2"/>
</dbReference>
<keyword evidence="4 9" id="KW-0227">DNA damage</keyword>
<evidence type="ECO:0000256" key="1">
    <source>
        <dbReference type="ARBA" id="ARBA00006271"/>
    </source>
</evidence>
<keyword evidence="3 9" id="KW-0547">Nucleotide-binding</keyword>
<evidence type="ECO:0000313" key="12">
    <source>
        <dbReference type="EMBL" id="QQO08200.1"/>
    </source>
</evidence>
<dbReference type="Pfam" id="PF00488">
    <property type="entry name" value="MutS_V"/>
    <property type="match status" value="1"/>
</dbReference>
<evidence type="ECO:0000313" key="13">
    <source>
        <dbReference type="Proteomes" id="UP000595917"/>
    </source>
</evidence>
<dbReference type="GO" id="GO:0006298">
    <property type="term" value="P:mismatch repair"/>
    <property type="evidence" value="ECO:0007669"/>
    <property type="project" value="UniProtKB-UniRule"/>
</dbReference>
<keyword evidence="7 9" id="KW-0234">DNA repair</keyword>
<dbReference type="Pfam" id="PF05188">
    <property type="entry name" value="MutS_II"/>
    <property type="match status" value="1"/>
</dbReference>
<dbReference type="EMBL" id="CP067089">
    <property type="protein sequence ID" value="QQO08200.1"/>
    <property type="molecule type" value="Genomic_DNA"/>
</dbReference>
<dbReference type="SMART" id="SM00534">
    <property type="entry name" value="MUTSac"/>
    <property type="match status" value="1"/>
</dbReference>
<dbReference type="FunFam" id="3.40.50.300:FF:000870">
    <property type="entry name" value="MutS protein homolog 4"/>
    <property type="match status" value="1"/>
</dbReference>
<dbReference type="GO" id="GO:0140664">
    <property type="term" value="F:ATP-dependent DNA damage sensor activity"/>
    <property type="evidence" value="ECO:0007669"/>
    <property type="project" value="InterPro"/>
</dbReference>
<dbReference type="InterPro" id="IPR036187">
    <property type="entry name" value="DNA_mismatch_repair_MutS_sf"/>
</dbReference>
<dbReference type="SUPFAM" id="SSF55271">
    <property type="entry name" value="DNA repair protein MutS, domain I"/>
    <property type="match status" value="1"/>
</dbReference>
<dbReference type="SUPFAM" id="SSF53150">
    <property type="entry name" value="DNA repair protein MutS, domain II"/>
    <property type="match status" value="1"/>
</dbReference>
<dbReference type="InterPro" id="IPR007861">
    <property type="entry name" value="DNA_mismatch_repair_MutS_clamp"/>
</dbReference>
<dbReference type="InterPro" id="IPR007860">
    <property type="entry name" value="DNA_mmatch_repair_MutS_con_dom"/>
</dbReference>
<evidence type="ECO:0000256" key="4">
    <source>
        <dbReference type="ARBA" id="ARBA00022763"/>
    </source>
</evidence>
<evidence type="ECO:0000256" key="10">
    <source>
        <dbReference type="RuleBase" id="RU003756"/>
    </source>
</evidence>
<dbReference type="GO" id="GO:0005829">
    <property type="term" value="C:cytosol"/>
    <property type="evidence" value="ECO:0007669"/>
    <property type="project" value="TreeGrafter"/>
</dbReference>
<evidence type="ECO:0000256" key="3">
    <source>
        <dbReference type="ARBA" id="ARBA00022741"/>
    </source>
</evidence>
<evidence type="ECO:0000256" key="7">
    <source>
        <dbReference type="ARBA" id="ARBA00023204"/>
    </source>
</evidence>
<name>A0A7T7XKX8_9SPIR</name>
<dbReference type="NCBIfam" id="NF003810">
    <property type="entry name" value="PRK05399.1"/>
    <property type="match status" value="1"/>
</dbReference>
<dbReference type="KEGG" id="bhc:JFL75_14835"/>
<dbReference type="Pfam" id="PF01624">
    <property type="entry name" value="MutS_I"/>
    <property type="match status" value="1"/>
</dbReference>
<dbReference type="GO" id="GO:0003684">
    <property type="term" value="F:damaged DNA binding"/>
    <property type="evidence" value="ECO:0007669"/>
    <property type="project" value="UniProtKB-UniRule"/>
</dbReference>
<dbReference type="NCBIfam" id="TIGR01070">
    <property type="entry name" value="mutS1"/>
    <property type="match status" value="1"/>
</dbReference>
<dbReference type="InterPro" id="IPR017261">
    <property type="entry name" value="DNA_mismatch_repair_MutS/MSH"/>
</dbReference>
<dbReference type="SMART" id="SM00533">
    <property type="entry name" value="MUTSd"/>
    <property type="match status" value="1"/>
</dbReference>
<dbReference type="CDD" id="cd03284">
    <property type="entry name" value="ABC_MutS1"/>
    <property type="match status" value="1"/>
</dbReference>
<keyword evidence="5 9" id="KW-0067">ATP-binding</keyword>
<dbReference type="PANTHER" id="PTHR11361:SF34">
    <property type="entry name" value="DNA MISMATCH REPAIR PROTEIN MSH1, MITOCHONDRIAL"/>
    <property type="match status" value="1"/>
</dbReference>
<accession>A0A7T7XKX8</accession>
<dbReference type="InterPro" id="IPR007696">
    <property type="entry name" value="DNA_mismatch_repair_MutS_core"/>
</dbReference>
<dbReference type="SUPFAM" id="SSF52540">
    <property type="entry name" value="P-loop containing nucleoside triphosphate hydrolases"/>
    <property type="match status" value="1"/>
</dbReference>
<dbReference type="Proteomes" id="UP000595917">
    <property type="component" value="Chromosome"/>
</dbReference>
<dbReference type="GO" id="GO:0030983">
    <property type="term" value="F:mismatched DNA binding"/>
    <property type="evidence" value="ECO:0007669"/>
    <property type="project" value="InterPro"/>
</dbReference>
<comment type="similarity">
    <text evidence="1 9 10">Belongs to the DNA mismatch repair MutS family.</text>
</comment>
<evidence type="ECO:0000256" key="5">
    <source>
        <dbReference type="ARBA" id="ARBA00022840"/>
    </source>
</evidence>
<proteinExistence type="inferred from homology"/>
<dbReference type="Pfam" id="PF05192">
    <property type="entry name" value="MutS_III"/>
    <property type="match status" value="1"/>
</dbReference>
<dbReference type="SUPFAM" id="SSF48334">
    <property type="entry name" value="DNA repair protein MutS, domain III"/>
    <property type="match status" value="1"/>
</dbReference>
<dbReference type="InterPro" id="IPR036678">
    <property type="entry name" value="MutS_con_dom_sf"/>
</dbReference>
<protein>
    <recommendedName>
        <fullName evidence="2 9">DNA mismatch repair protein MutS</fullName>
    </recommendedName>
</protein>
<dbReference type="InterPro" id="IPR027417">
    <property type="entry name" value="P-loop_NTPase"/>
</dbReference>
<dbReference type="AlphaFoldDB" id="A0A7T7XKX8"/>
<dbReference type="GO" id="GO:0005524">
    <property type="term" value="F:ATP binding"/>
    <property type="evidence" value="ECO:0007669"/>
    <property type="project" value="UniProtKB-UniRule"/>
</dbReference>
<keyword evidence="13" id="KW-1185">Reference proteome</keyword>
<dbReference type="PROSITE" id="PS00486">
    <property type="entry name" value="DNA_MISMATCH_REPAIR_2"/>
    <property type="match status" value="1"/>
</dbReference>
<dbReference type="InterPro" id="IPR000432">
    <property type="entry name" value="DNA_mismatch_repair_MutS_C"/>
</dbReference>
<reference evidence="12" key="1">
    <citation type="submission" date="2021-01" db="EMBL/GenBank/DDBJ databases">
        <title>Description of Breznakiella homolactica.</title>
        <authorList>
            <person name="Song Y."/>
            <person name="Brune A."/>
        </authorList>
    </citation>
    <scope>NUCLEOTIDE SEQUENCE</scope>
    <source>
        <strain evidence="12">RmG30</strain>
    </source>
</reference>
<dbReference type="InterPro" id="IPR007695">
    <property type="entry name" value="DNA_mismatch_repair_MutS-lik_N"/>
</dbReference>
<dbReference type="Pfam" id="PF05190">
    <property type="entry name" value="MutS_IV"/>
    <property type="match status" value="1"/>
</dbReference>
<feature type="binding site" evidence="9">
    <location>
        <begin position="618"/>
        <end position="625"/>
    </location>
    <ligand>
        <name>ATP</name>
        <dbReference type="ChEBI" id="CHEBI:30616"/>
    </ligand>
</feature>
<evidence type="ECO:0000256" key="6">
    <source>
        <dbReference type="ARBA" id="ARBA00023125"/>
    </source>
</evidence>
<dbReference type="Gene3D" id="3.40.1170.10">
    <property type="entry name" value="DNA repair protein MutS, domain I"/>
    <property type="match status" value="1"/>
</dbReference>
<dbReference type="HAMAP" id="MF_00096">
    <property type="entry name" value="MutS"/>
    <property type="match status" value="1"/>
</dbReference>
<dbReference type="PIRSF" id="PIRSF037677">
    <property type="entry name" value="DNA_mis_repair_Msh6"/>
    <property type="match status" value="1"/>
</dbReference>
<dbReference type="Gene3D" id="3.30.420.110">
    <property type="entry name" value="MutS, connector domain"/>
    <property type="match status" value="1"/>
</dbReference>